<evidence type="ECO:0000313" key="3">
    <source>
        <dbReference type="Proteomes" id="UP000278807"/>
    </source>
</evidence>
<dbReference type="Proteomes" id="UP000278807">
    <property type="component" value="Unassembled WGS sequence"/>
</dbReference>
<protein>
    <submittedName>
        <fullName evidence="4">PDZ domain-containing protein</fullName>
    </submittedName>
</protein>
<evidence type="ECO:0000313" key="4">
    <source>
        <dbReference type="WBParaSite" id="HNAJ_0000991101-mRNA-1"/>
    </source>
</evidence>
<dbReference type="SMART" id="SM00228">
    <property type="entry name" value="PDZ"/>
    <property type="match status" value="1"/>
</dbReference>
<dbReference type="OrthoDB" id="2157866at2759"/>
<name>A0A0R3TQT3_RODNA</name>
<feature type="domain" description="PDZ" evidence="1">
    <location>
        <begin position="315"/>
        <end position="380"/>
    </location>
</feature>
<reference evidence="4" key="1">
    <citation type="submission" date="2017-02" db="UniProtKB">
        <authorList>
            <consortium name="WormBaseParasite"/>
        </authorList>
    </citation>
    <scope>IDENTIFICATION</scope>
</reference>
<dbReference type="SUPFAM" id="SSF50156">
    <property type="entry name" value="PDZ domain-like"/>
    <property type="match status" value="1"/>
</dbReference>
<proteinExistence type="predicted"/>
<dbReference type="Gene3D" id="2.30.42.10">
    <property type="match status" value="1"/>
</dbReference>
<dbReference type="InterPro" id="IPR041489">
    <property type="entry name" value="PDZ_6"/>
</dbReference>
<dbReference type="InterPro" id="IPR001478">
    <property type="entry name" value="PDZ"/>
</dbReference>
<organism evidence="4">
    <name type="scientific">Rodentolepis nana</name>
    <name type="common">Dwarf tapeworm</name>
    <name type="synonym">Hymenolepis nana</name>
    <dbReference type="NCBI Taxonomy" id="102285"/>
    <lineage>
        <taxon>Eukaryota</taxon>
        <taxon>Metazoa</taxon>
        <taxon>Spiralia</taxon>
        <taxon>Lophotrochozoa</taxon>
        <taxon>Platyhelminthes</taxon>
        <taxon>Cestoda</taxon>
        <taxon>Eucestoda</taxon>
        <taxon>Cyclophyllidea</taxon>
        <taxon>Hymenolepididae</taxon>
        <taxon>Rodentolepis</taxon>
    </lineage>
</organism>
<dbReference type="WBParaSite" id="HNAJ_0000991101-mRNA-1">
    <property type="protein sequence ID" value="HNAJ_0000991101-mRNA-1"/>
    <property type="gene ID" value="HNAJ_0000991101"/>
</dbReference>
<keyword evidence="3" id="KW-1185">Reference proteome</keyword>
<accession>A0A0R3TQT3</accession>
<reference evidence="2 3" key="2">
    <citation type="submission" date="2018-11" db="EMBL/GenBank/DDBJ databases">
        <authorList>
            <consortium name="Pathogen Informatics"/>
        </authorList>
    </citation>
    <scope>NUCLEOTIDE SEQUENCE [LARGE SCALE GENOMIC DNA]</scope>
</reference>
<evidence type="ECO:0000259" key="1">
    <source>
        <dbReference type="PROSITE" id="PS50106"/>
    </source>
</evidence>
<gene>
    <name evidence="2" type="ORF">HNAJ_LOCUS9906</name>
</gene>
<dbReference type="InterPro" id="IPR036034">
    <property type="entry name" value="PDZ_sf"/>
</dbReference>
<dbReference type="AlphaFoldDB" id="A0A0R3TQT3"/>
<dbReference type="EMBL" id="UZAE01012795">
    <property type="protein sequence ID" value="VDO06714.1"/>
    <property type="molecule type" value="Genomic_DNA"/>
</dbReference>
<dbReference type="PROSITE" id="PS50106">
    <property type="entry name" value="PDZ"/>
    <property type="match status" value="1"/>
</dbReference>
<evidence type="ECO:0000313" key="2">
    <source>
        <dbReference type="EMBL" id="VDO06714.1"/>
    </source>
</evidence>
<sequence>MCDCRCPDKSEKIVENSPCLESQFCCNLKEIEQKCYLDFPDRPNFNEFLRFCPSHGNKSKPTINEEETCLSTCLQKCKSGSFQNFENGLPIPLDSIGECMKLFKTTESPYPPFPQGNPGSTTDPIHKRLGAMSLGTFIKRPRSPVFTETHSFRAQKDGEFIQPKPKNLNVGSHAYRYCQDLGLVDEIARLFESEIRHLTPEGYVQRPSWRNVSLTFLPNSLQYLHLKEFPGGKFFVCFIRYDAFSNDPDLHFGDQILEIIPLGAPSHADDRQSISYVINNSYFTLRVIPTPFYRKIILRAYDNILQETGVVNKWIIRKPELSKSWIDLGFVQHQRRIINVKKNSPAKLAGLKVNDVIIEVNKESVLEYSDSYIIRLIRNAIHESKNRSVVLGVVPSTIYDALMNDKNGKIYKIDRKAEMDVNAWKDNKIFGVKPA</sequence>
<dbReference type="Pfam" id="PF17820">
    <property type="entry name" value="PDZ_6"/>
    <property type="match status" value="1"/>
</dbReference>